<sequence length="153" mass="17336">MDVNQKVQQSQLQNSLMQLATRLRAAFEEVVKSGNAPEHLRNFPESCCGTVCELVGEYLNTMDIGEFHYVCAMNGSQSHAWLEGCGFIIDITADQFPGRPRIYVDAKDSWYAQWDERSRQLAIHEPSSYHYGDERQLIRQVLEHMTQPGAAAG</sequence>
<proteinExistence type="predicted"/>
<accession>A0A7Y7ZG66</accession>
<gene>
    <name evidence="1" type="ORF">HX798_28810</name>
</gene>
<protein>
    <submittedName>
        <fullName evidence="1">Uncharacterized protein</fullName>
    </submittedName>
</protein>
<organism evidence="1 2">
    <name type="scientific">Pseudomonas putida</name>
    <name type="common">Arthrobacter siderocapsulatus</name>
    <dbReference type="NCBI Taxonomy" id="303"/>
    <lineage>
        <taxon>Bacteria</taxon>
        <taxon>Pseudomonadati</taxon>
        <taxon>Pseudomonadota</taxon>
        <taxon>Gammaproteobacteria</taxon>
        <taxon>Pseudomonadales</taxon>
        <taxon>Pseudomonadaceae</taxon>
        <taxon>Pseudomonas</taxon>
    </lineage>
</organism>
<comment type="caution">
    <text evidence="1">The sequence shown here is derived from an EMBL/GenBank/DDBJ whole genome shotgun (WGS) entry which is preliminary data.</text>
</comment>
<dbReference type="Proteomes" id="UP000542695">
    <property type="component" value="Unassembled WGS sequence"/>
</dbReference>
<dbReference type="RefSeq" id="WP_177011387.1">
    <property type="nucleotide sequence ID" value="NZ_JACARV010000142.1"/>
</dbReference>
<evidence type="ECO:0000313" key="1">
    <source>
        <dbReference type="EMBL" id="NWC84250.1"/>
    </source>
</evidence>
<reference evidence="1 2" key="1">
    <citation type="submission" date="2020-04" db="EMBL/GenBank/DDBJ databases">
        <title>Molecular characterization of pseudomonads from Agaricus bisporus reveal novel blotch 2 pathogens in Western Europe.</title>
        <authorList>
            <person name="Taparia T."/>
            <person name="Krijger M."/>
            <person name="Haynes E."/>
            <person name="Elpinstone J.G."/>
            <person name="Noble R."/>
            <person name="Van Der Wolf J."/>
        </authorList>
    </citation>
    <scope>NUCLEOTIDE SEQUENCE [LARGE SCALE GENOMIC DNA]</scope>
    <source>
        <strain evidence="1 2">P7765</strain>
    </source>
</reference>
<dbReference type="AlphaFoldDB" id="A0A7Y7ZG66"/>
<dbReference type="EMBL" id="JACARV010000142">
    <property type="protein sequence ID" value="NWC84250.1"/>
    <property type="molecule type" value="Genomic_DNA"/>
</dbReference>
<evidence type="ECO:0000313" key="2">
    <source>
        <dbReference type="Proteomes" id="UP000542695"/>
    </source>
</evidence>
<name>A0A7Y7ZG66_PSEPU</name>